<evidence type="ECO:0000313" key="1">
    <source>
        <dbReference type="EMBL" id="OJJ59202.1"/>
    </source>
</evidence>
<dbReference type="GeneID" id="63763155"/>
<gene>
    <name evidence="1" type="ORF">ASPSYDRAFT_45633</name>
</gene>
<dbReference type="Proteomes" id="UP000184356">
    <property type="component" value="Unassembled WGS sequence"/>
</dbReference>
<dbReference type="EMBL" id="KV878586">
    <property type="protein sequence ID" value="OJJ59202.1"/>
    <property type="molecule type" value="Genomic_DNA"/>
</dbReference>
<accession>A0A1L9TIG5</accession>
<proteinExistence type="predicted"/>
<dbReference type="RefSeq" id="XP_040703008.1">
    <property type="nucleotide sequence ID" value="XM_040847082.1"/>
</dbReference>
<sequence length="91" mass="10159">MGSWNGLEIIYWGIDAVETSLNRRLFSRGLQGLESALQWKRIEWPAEFSVAERAVSLDMSNPLNTERLTFARGGVFRPSGDENGMALRAAS</sequence>
<evidence type="ECO:0000313" key="2">
    <source>
        <dbReference type="Proteomes" id="UP000184356"/>
    </source>
</evidence>
<keyword evidence="2" id="KW-1185">Reference proteome</keyword>
<organism evidence="1 2">
    <name type="scientific">Aspergillus sydowii CBS 593.65</name>
    <dbReference type="NCBI Taxonomy" id="1036612"/>
    <lineage>
        <taxon>Eukaryota</taxon>
        <taxon>Fungi</taxon>
        <taxon>Dikarya</taxon>
        <taxon>Ascomycota</taxon>
        <taxon>Pezizomycotina</taxon>
        <taxon>Eurotiomycetes</taxon>
        <taxon>Eurotiomycetidae</taxon>
        <taxon>Eurotiales</taxon>
        <taxon>Aspergillaceae</taxon>
        <taxon>Aspergillus</taxon>
        <taxon>Aspergillus subgen. Nidulantes</taxon>
    </lineage>
</organism>
<protein>
    <submittedName>
        <fullName evidence="1">Uncharacterized protein</fullName>
    </submittedName>
</protein>
<dbReference type="AlphaFoldDB" id="A0A1L9TIG5"/>
<reference evidence="2" key="1">
    <citation type="journal article" date="2017" name="Genome Biol.">
        <title>Comparative genomics reveals high biological diversity and specific adaptations in the industrially and medically important fungal genus Aspergillus.</title>
        <authorList>
            <person name="de Vries R.P."/>
            <person name="Riley R."/>
            <person name="Wiebenga A."/>
            <person name="Aguilar-Osorio G."/>
            <person name="Amillis S."/>
            <person name="Uchima C.A."/>
            <person name="Anderluh G."/>
            <person name="Asadollahi M."/>
            <person name="Askin M."/>
            <person name="Barry K."/>
            <person name="Battaglia E."/>
            <person name="Bayram O."/>
            <person name="Benocci T."/>
            <person name="Braus-Stromeyer S.A."/>
            <person name="Caldana C."/>
            <person name="Canovas D."/>
            <person name="Cerqueira G.C."/>
            <person name="Chen F."/>
            <person name="Chen W."/>
            <person name="Choi C."/>
            <person name="Clum A."/>
            <person name="Dos Santos R.A."/>
            <person name="Damasio A.R."/>
            <person name="Diallinas G."/>
            <person name="Emri T."/>
            <person name="Fekete E."/>
            <person name="Flipphi M."/>
            <person name="Freyberg S."/>
            <person name="Gallo A."/>
            <person name="Gournas C."/>
            <person name="Habgood R."/>
            <person name="Hainaut M."/>
            <person name="Harispe M.L."/>
            <person name="Henrissat B."/>
            <person name="Hilden K.S."/>
            <person name="Hope R."/>
            <person name="Hossain A."/>
            <person name="Karabika E."/>
            <person name="Karaffa L."/>
            <person name="Karanyi Z."/>
            <person name="Krasevec N."/>
            <person name="Kuo A."/>
            <person name="Kusch H."/>
            <person name="LaButti K."/>
            <person name="Lagendijk E.L."/>
            <person name="Lapidus A."/>
            <person name="Levasseur A."/>
            <person name="Lindquist E."/>
            <person name="Lipzen A."/>
            <person name="Logrieco A.F."/>
            <person name="MacCabe A."/>
            <person name="Maekelae M.R."/>
            <person name="Malavazi I."/>
            <person name="Melin P."/>
            <person name="Meyer V."/>
            <person name="Mielnichuk N."/>
            <person name="Miskei M."/>
            <person name="Molnar A.P."/>
            <person name="Mule G."/>
            <person name="Ngan C.Y."/>
            <person name="Orejas M."/>
            <person name="Orosz E."/>
            <person name="Ouedraogo J.P."/>
            <person name="Overkamp K.M."/>
            <person name="Park H.-S."/>
            <person name="Perrone G."/>
            <person name="Piumi F."/>
            <person name="Punt P.J."/>
            <person name="Ram A.F."/>
            <person name="Ramon A."/>
            <person name="Rauscher S."/>
            <person name="Record E."/>
            <person name="Riano-Pachon D.M."/>
            <person name="Robert V."/>
            <person name="Roehrig J."/>
            <person name="Ruller R."/>
            <person name="Salamov A."/>
            <person name="Salih N.S."/>
            <person name="Samson R.A."/>
            <person name="Sandor E."/>
            <person name="Sanguinetti M."/>
            <person name="Schuetze T."/>
            <person name="Sepcic K."/>
            <person name="Shelest E."/>
            <person name="Sherlock G."/>
            <person name="Sophianopoulou V."/>
            <person name="Squina F.M."/>
            <person name="Sun H."/>
            <person name="Susca A."/>
            <person name="Todd R.B."/>
            <person name="Tsang A."/>
            <person name="Unkles S.E."/>
            <person name="van de Wiele N."/>
            <person name="van Rossen-Uffink D."/>
            <person name="Oliveira J.V."/>
            <person name="Vesth T.C."/>
            <person name="Visser J."/>
            <person name="Yu J.-H."/>
            <person name="Zhou M."/>
            <person name="Andersen M.R."/>
            <person name="Archer D.B."/>
            <person name="Baker S.E."/>
            <person name="Benoit I."/>
            <person name="Brakhage A.A."/>
            <person name="Braus G.H."/>
            <person name="Fischer R."/>
            <person name="Frisvad J.C."/>
            <person name="Goldman G.H."/>
            <person name="Houbraken J."/>
            <person name="Oakley B."/>
            <person name="Pocsi I."/>
            <person name="Scazzocchio C."/>
            <person name="Seiboth B."/>
            <person name="vanKuyk P.A."/>
            <person name="Wortman J."/>
            <person name="Dyer P.S."/>
            <person name="Grigoriev I.V."/>
        </authorList>
    </citation>
    <scope>NUCLEOTIDE SEQUENCE [LARGE SCALE GENOMIC DNA]</scope>
    <source>
        <strain evidence="2">CBS 593.65</strain>
    </source>
</reference>
<name>A0A1L9TIG5_9EURO</name>
<dbReference type="VEuPathDB" id="FungiDB:ASPSYDRAFT_45633"/>